<keyword evidence="6 8" id="KW-0446">Lipid-binding</keyword>
<evidence type="ECO:0000256" key="2">
    <source>
        <dbReference type="ARBA" id="ARBA00022490"/>
    </source>
</evidence>
<dbReference type="FunFam" id="1.10.1750.10:FF:000002">
    <property type="entry name" value="Chromosomal replication initiator protein DnaA"/>
    <property type="match status" value="1"/>
</dbReference>
<comment type="subunit">
    <text evidence="8">Oligomerizes as a right-handed, spiral filament on DNA at oriC.</text>
</comment>
<dbReference type="CDD" id="cd06571">
    <property type="entry name" value="Bac_DnaA_C"/>
    <property type="match status" value="1"/>
</dbReference>
<evidence type="ECO:0000256" key="9">
    <source>
        <dbReference type="NCBIfam" id="TIGR00362"/>
    </source>
</evidence>
<dbReference type="InterPro" id="IPR020591">
    <property type="entry name" value="Chromosome_initiator_DnaA-like"/>
</dbReference>
<dbReference type="GO" id="GO:0006270">
    <property type="term" value="P:DNA replication initiation"/>
    <property type="evidence" value="ECO:0007669"/>
    <property type="project" value="UniProtKB-UniRule"/>
</dbReference>
<dbReference type="Gene3D" id="3.30.300.180">
    <property type="match status" value="1"/>
</dbReference>
<dbReference type="Gene3D" id="3.40.50.300">
    <property type="entry name" value="P-loop containing nucleotide triphosphate hydrolases"/>
    <property type="match status" value="1"/>
</dbReference>
<evidence type="ECO:0000256" key="3">
    <source>
        <dbReference type="ARBA" id="ARBA00022705"/>
    </source>
</evidence>
<dbReference type="InterPro" id="IPR038454">
    <property type="entry name" value="DnaA_N_sf"/>
</dbReference>
<keyword evidence="5 8" id="KW-0067">ATP-binding</keyword>
<comment type="subcellular location">
    <subcellularLocation>
        <location evidence="8">Cytoplasm</location>
    </subcellularLocation>
</comment>
<dbReference type="SMART" id="SM00382">
    <property type="entry name" value="AAA"/>
    <property type="match status" value="1"/>
</dbReference>
<dbReference type="InterPro" id="IPR003593">
    <property type="entry name" value="AAA+_ATPase"/>
</dbReference>
<keyword evidence="2 8" id="KW-0963">Cytoplasm</keyword>
<dbReference type="Gene3D" id="1.10.1750.10">
    <property type="match status" value="1"/>
</dbReference>
<dbReference type="NCBIfam" id="TIGR00362">
    <property type="entry name" value="DnaA"/>
    <property type="match status" value="1"/>
</dbReference>
<feature type="region of interest" description="Domain IV, binds dsDNA" evidence="8">
    <location>
        <begin position="358"/>
        <end position="483"/>
    </location>
</feature>
<reference evidence="14 17" key="2">
    <citation type="submission" date="2020-04" db="EMBL/GenBank/DDBJ databases">
        <title>Antimicrobial susceptibility and clonality of vaginal-derived multi-drug resistant Mobiluncus isolates in China.</title>
        <authorList>
            <person name="Zhang X."/>
        </authorList>
    </citation>
    <scope>NUCLEOTIDE SEQUENCE [LARGE SCALE GENOMIC DNA]</scope>
    <source>
        <strain evidence="14 17">19</strain>
    </source>
</reference>
<evidence type="ECO:0000259" key="13">
    <source>
        <dbReference type="SMART" id="SM00760"/>
    </source>
</evidence>
<dbReference type="Proteomes" id="UP000553981">
    <property type="component" value="Unassembled WGS sequence"/>
</dbReference>
<dbReference type="SUPFAM" id="SSF52540">
    <property type="entry name" value="P-loop containing nucleoside triphosphate hydrolases"/>
    <property type="match status" value="1"/>
</dbReference>
<dbReference type="GO" id="GO:0003688">
    <property type="term" value="F:DNA replication origin binding"/>
    <property type="evidence" value="ECO:0007669"/>
    <property type="project" value="UniProtKB-UniRule"/>
</dbReference>
<dbReference type="Pfam" id="PF00308">
    <property type="entry name" value="Bac_DnaA"/>
    <property type="match status" value="1"/>
</dbReference>
<dbReference type="PANTHER" id="PTHR30050">
    <property type="entry name" value="CHROMOSOMAL REPLICATION INITIATOR PROTEIN DNAA"/>
    <property type="match status" value="1"/>
</dbReference>
<evidence type="ECO:0000313" key="17">
    <source>
        <dbReference type="Proteomes" id="UP000553981"/>
    </source>
</evidence>
<feature type="region of interest" description="Domain I, interacts with DnaA modulators" evidence="8">
    <location>
        <begin position="1"/>
        <end position="113"/>
    </location>
</feature>
<dbReference type="PRINTS" id="PR00051">
    <property type="entry name" value="DNAA"/>
</dbReference>
<evidence type="ECO:0000313" key="15">
    <source>
        <dbReference type="EMBL" id="SQB63241.1"/>
    </source>
</evidence>
<keyword evidence="4 8" id="KW-0547">Nucleotide-binding</keyword>
<evidence type="ECO:0000256" key="6">
    <source>
        <dbReference type="ARBA" id="ARBA00023121"/>
    </source>
</evidence>
<evidence type="ECO:0000256" key="10">
    <source>
        <dbReference type="RuleBase" id="RU000577"/>
    </source>
</evidence>
<dbReference type="FunFam" id="3.40.50.300:FF:000668">
    <property type="entry name" value="Chromosomal replication initiator protein DnaA"/>
    <property type="match status" value="1"/>
</dbReference>
<organism evidence="15 16">
    <name type="scientific">Mobiluncus curtisii</name>
    <dbReference type="NCBI Taxonomy" id="2051"/>
    <lineage>
        <taxon>Bacteria</taxon>
        <taxon>Bacillati</taxon>
        <taxon>Actinomycetota</taxon>
        <taxon>Actinomycetes</taxon>
        <taxon>Actinomycetales</taxon>
        <taxon>Actinomycetaceae</taxon>
        <taxon>Mobiluncus</taxon>
    </lineage>
</organism>
<comment type="domain">
    <text evidence="8">Domain I is involved in oligomerization and binding regulators, domain II is flexibile and of varying length in different bacteria, domain III forms the AAA+ region, while domain IV binds dsDNA.</text>
</comment>
<dbReference type="EMBL" id="JABCUI010000005">
    <property type="protein sequence ID" value="NMW87915.1"/>
    <property type="molecule type" value="Genomic_DNA"/>
</dbReference>
<dbReference type="OMA" id="CEYWEAQ"/>
<feature type="binding site" evidence="8">
    <location>
        <position position="187"/>
    </location>
    <ligand>
        <name>ATP</name>
        <dbReference type="ChEBI" id="CHEBI:30616"/>
    </ligand>
</feature>
<evidence type="ECO:0000259" key="12">
    <source>
        <dbReference type="SMART" id="SM00382"/>
    </source>
</evidence>
<feature type="binding site" evidence="8">
    <location>
        <position position="188"/>
    </location>
    <ligand>
        <name>ATP</name>
        <dbReference type="ChEBI" id="CHEBI:30616"/>
    </ligand>
</feature>
<feature type="binding site" evidence="8">
    <location>
        <position position="189"/>
    </location>
    <ligand>
        <name>ATP</name>
        <dbReference type="ChEBI" id="CHEBI:30616"/>
    </ligand>
</feature>
<dbReference type="GO" id="GO:0005737">
    <property type="term" value="C:cytoplasm"/>
    <property type="evidence" value="ECO:0007669"/>
    <property type="project" value="UniProtKB-SubCell"/>
</dbReference>
<dbReference type="GeneID" id="55564843"/>
<feature type="region of interest" description="Domain III, AAA+ region" evidence="8">
    <location>
        <begin position="141"/>
        <end position="357"/>
    </location>
</feature>
<evidence type="ECO:0000313" key="14">
    <source>
        <dbReference type="EMBL" id="NMW87915.1"/>
    </source>
</evidence>
<dbReference type="EMBL" id="UASJ01000001">
    <property type="protein sequence ID" value="SQB63241.1"/>
    <property type="molecule type" value="Genomic_DNA"/>
</dbReference>
<sequence>MDNAAWESAAKADLGPTDFWAKALENLSVSGKIGNFDLALIRQSKGLGESGDAAVLAVSSNDVKTMIESKYSDLFKTTFSEVLHRPINNLIVTVDENLGNMAPTPQTFEPVAPQPAPPIAPTTPVWEPEHQQTLHIDSNTGLNPTYTFDSFVIGSSNSFTAAAAESVVASPAKAYNPLFIYGGPGLGKTHLLHAIGNYALELYPDSKVKYISSEEFTNEFINAIASQTFAEFQARYREVDFLLIDDIQFLAGKEQTLEEFFHTFNTLHTAQKQVVITSDVAPKELKGFEERVRSRLEWGLMADIQPPSLETRIAILRRKAQAGNMQMPDDVAEFIASNVDSDIRALEGALIRVTAYWSLNHVPATIETAKLAIRDLMTGKGAKEITPEMIIDCTAQYFSLTSEDLLSANRSRTVVGPRQIAMYLCRELTDLSLPQVGAAFGGRDHTTVMHANKKVAASMKEDTQTFKSVSDISDAVRRATRES</sequence>
<evidence type="ECO:0000256" key="1">
    <source>
        <dbReference type="ARBA" id="ARBA00006583"/>
    </source>
</evidence>
<dbReference type="GO" id="GO:0006275">
    <property type="term" value="P:regulation of DNA replication"/>
    <property type="evidence" value="ECO:0007669"/>
    <property type="project" value="UniProtKB-UniRule"/>
</dbReference>
<evidence type="ECO:0000256" key="7">
    <source>
        <dbReference type="ARBA" id="ARBA00023125"/>
    </source>
</evidence>
<dbReference type="NCBIfam" id="NF010686">
    <property type="entry name" value="PRK14086.1"/>
    <property type="match status" value="1"/>
</dbReference>
<dbReference type="GO" id="GO:0005524">
    <property type="term" value="F:ATP binding"/>
    <property type="evidence" value="ECO:0007669"/>
    <property type="project" value="UniProtKB-UniRule"/>
</dbReference>
<evidence type="ECO:0000256" key="5">
    <source>
        <dbReference type="ARBA" id="ARBA00022840"/>
    </source>
</evidence>
<feature type="domain" description="AAA+ ATPase" evidence="12">
    <location>
        <begin position="174"/>
        <end position="302"/>
    </location>
</feature>
<evidence type="ECO:0000256" key="8">
    <source>
        <dbReference type="HAMAP-Rule" id="MF_00377"/>
    </source>
</evidence>
<dbReference type="InterPro" id="IPR013317">
    <property type="entry name" value="DnaA_dom"/>
</dbReference>
<evidence type="ECO:0000256" key="4">
    <source>
        <dbReference type="ARBA" id="ARBA00022741"/>
    </source>
</evidence>
<dbReference type="RefSeq" id="WP_004007803.1">
    <property type="nucleotide sequence ID" value="NZ_CAMYEK010000006.1"/>
</dbReference>
<dbReference type="GO" id="GO:0008289">
    <property type="term" value="F:lipid binding"/>
    <property type="evidence" value="ECO:0007669"/>
    <property type="project" value="UniProtKB-KW"/>
</dbReference>
<feature type="domain" description="Chromosomal replication initiator DnaA C-terminal" evidence="13">
    <location>
        <begin position="386"/>
        <end position="455"/>
    </location>
</feature>
<keyword evidence="3 8" id="KW-0235">DNA replication</keyword>
<comment type="similarity">
    <text evidence="1 8 11">Belongs to the DnaA family.</text>
</comment>
<dbReference type="HAMAP" id="MF_00377">
    <property type="entry name" value="DnaA_bact"/>
    <property type="match status" value="1"/>
</dbReference>
<dbReference type="InterPro" id="IPR027417">
    <property type="entry name" value="P-loop_NTPase"/>
</dbReference>
<dbReference type="SMART" id="SM00760">
    <property type="entry name" value="Bac_DnaA_C"/>
    <property type="match status" value="1"/>
</dbReference>
<comment type="function">
    <text evidence="8 10">Plays an essential role in the initiation and regulation of chromosomal replication. ATP-DnaA binds to the origin of replication (oriC) to initiate formation of the DNA replication initiation complex once per cell cycle. Binds the DnaA box (a 9 base pair repeat at the origin) and separates the double-stranded (ds)DNA. Forms a right-handed helical filament on oriC DNA; dsDNA binds to the exterior of the filament while single-stranded (ss)DNA is stabiized in the filament's interior. The ATP-DnaA-oriC complex binds and stabilizes one strand of the AT-rich DNA unwinding element (DUE), permitting loading of DNA polymerase. After initiation quickly degrades to an ADP-DnaA complex that is not apt for DNA replication. Binds acidic phospholipids.</text>
</comment>
<dbReference type="InterPro" id="IPR001957">
    <property type="entry name" value="Chromosome_initiator_DnaA"/>
</dbReference>
<reference evidence="15 16" key="1">
    <citation type="submission" date="2018-06" db="EMBL/GenBank/DDBJ databases">
        <authorList>
            <consortium name="Pathogen Informatics"/>
            <person name="Doyle S."/>
        </authorList>
    </citation>
    <scope>NUCLEOTIDE SEQUENCE [LARGE SCALE GENOMIC DNA]</scope>
    <source>
        <strain evidence="15 16">NCTC11820</strain>
    </source>
</reference>
<dbReference type="Gene3D" id="1.10.8.60">
    <property type="match status" value="1"/>
</dbReference>
<dbReference type="InterPro" id="IPR010921">
    <property type="entry name" value="Trp_repressor/repl_initiator"/>
</dbReference>
<feature type="binding site" evidence="8">
    <location>
        <position position="185"/>
    </location>
    <ligand>
        <name>ATP</name>
        <dbReference type="ChEBI" id="CHEBI:30616"/>
    </ligand>
</feature>
<dbReference type="CDD" id="cd00009">
    <property type="entry name" value="AAA"/>
    <property type="match status" value="1"/>
</dbReference>
<dbReference type="GO" id="GO:0005886">
    <property type="term" value="C:plasma membrane"/>
    <property type="evidence" value="ECO:0007669"/>
    <property type="project" value="TreeGrafter"/>
</dbReference>
<evidence type="ECO:0000313" key="16">
    <source>
        <dbReference type="Proteomes" id="UP000250245"/>
    </source>
</evidence>
<accession>A0A2X2YJF0</accession>
<proteinExistence type="inferred from homology"/>
<gene>
    <name evidence="8 15" type="primary">dnaA</name>
    <name evidence="14" type="ORF">HHJ67_09235</name>
    <name evidence="15" type="ORF">NCTC11820_00001</name>
</gene>
<dbReference type="SUPFAM" id="SSF48295">
    <property type="entry name" value="TrpR-like"/>
    <property type="match status" value="1"/>
</dbReference>
<protein>
    <recommendedName>
        <fullName evidence="8 9">Chromosomal replication initiator protein DnaA</fullName>
    </recommendedName>
</protein>
<dbReference type="AlphaFoldDB" id="A0A2X2YJF0"/>
<comment type="caution">
    <text evidence="8">Lacks conserved residue(s) required for the propagation of feature annotation.</text>
</comment>
<dbReference type="InterPro" id="IPR013159">
    <property type="entry name" value="DnaA_C"/>
</dbReference>
<evidence type="ECO:0000256" key="11">
    <source>
        <dbReference type="RuleBase" id="RU004227"/>
    </source>
</evidence>
<dbReference type="Pfam" id="PF08299">
    <property type="entry name" value="Bac_DnaA_C"/>
    <property type="match status" value="1"/>
</dbReference>
<dbReference type="Proteomes" id="UP000250245">
    <property type="component" value="Unassembled WGS sequence"/>
</dbReference>
<name>A0A2X2YJF0_9ACTO</name>
<dbReference type="PANTHER" id="PTHR30050:SF2">
    <property type="entry name" value="CHROMOSOMAL REPLICATION INITIATOR PROTEIN DNAA"/>
    <property type="match status" value="1"/>
</dbReference>
<keyword evidence="7 8" id="KW-0238">DNA-binding</keyword>